<dbReference type="AlphaFoldDB" id="A0A8J5TFB8"/>
<dbReference type="EMBL" id="JAAALK010000283">
    <property type="protein sequence ID" value="KAG8074841.1"/>
    <property type="molecule type" value="Genomic_DNA"/>
</dbReference>
<comment type="caution">
    <text evidence="1">The sequence shown here is derived from an EMBL/GenBank/DDBJ whole genome shotgun (WGS) entry which is preliminary data.</text>
</comment>
<gene>
    <name evidence="1" type="ORF">GUJ93_ZPchr0006g41252</name>
</gene>
<sequence>MYPVFFVKELNELWSSLVASVSIPPRATRVEVMVDVGNFRRGDDTPERMEYMRIELEASMQKPWLGYHIGMELLLPEPVVRKRDRDDGEVSQEEDGAPPLKRRRVVAVVAGDECPICLDELETDDLVAWSGCSMPHVFHGECLQMQA</sequence>
<evidence type="ECO:0000313" key="1">
    <source>
        <dbReference type="EMBL" id="KAG8074841.1"/>
    </source>
</evidence>
<proteinExistence type="predicted"/>
<keyword evidence="2" id="KW-1185">Reference proteome</keyword>
<reference evidence="1" key="1">
    <citation type="journal article" date="2021" name="bioRxiv">
        <title>Whole Genome Assembly and Annotation of Northern Wild Rice, Zizania palustris L., Supports a Whole Genome Duplication in the Zizania Genus.</title>
        <authorList>
            <person name="Haas M."/>
            <person name="Kono T."/>
            <person name="Macchietto M."/>
            <person name="Millas R."/>
            <person name="McGilp L."/>
            <person name="Shao M."/>
            <person name="Duquette J."/>
            <person name="Hirsch C.N."/>
            <person name="Kimball J."/>
        </authorList>
    </citation>
    <scope>NUCLEOTIDE SEQUENCE</scope>
    <source>
        <tissue evidence="1">Fresh leaf tissue</tissue>
    </source>
</reference>
<reference evidence="1" key="2">
    <citation type="submission" date="2021-02" db="EMBL/GenBank/DDBJ databases">
        <authorList>
            <person name="Kimball J.A."/>
            <person name="Haas M.W."/>
            <person name="Macchietto M."/>
            <person name="Kono T."/>
            <person name="Duquette J."/>
            <person name="Shao M."/>
        </authorList>
    </citation>
    <scope>NUCLEOTIDE SEQUENCE</scope>
    <source>
        <tissue evidence="1">Fresh leaf tissue</tissue>
    </source>
</reference>
<name>A0A8J5TFB8_ZIZPA</name>
<dbReference type="Proteomes" id="UP000729402">
    <property type="component" value="Unassembled WGS sequence"/>
</dbReference>
<dbReference type="OrthoDB" id="620960at2759"/>
<organism evidence="1 2">
    <name type="scientific">Zizania palustris</name>
    <name type="common">Northern wild rice</name>
    <dbReference type="NCBI Taxonomy" id="103762"/>
    <lineage>
        <taxon>Eukaryota</taxon>
        <taxon>Viridiplantae</taxon>
        <taxon>Streptophyta</taxon>
        <taxon>Embryophyta</taxon>
        <taxon>Tracheophyta</taxon>
        <taxon>Spermatophyta</taxon>
        <taxon>Magnoliopsida</taxon>
        <taxon>Liliopsida</taxon>
        <taxon>Poales</taxon>
        <taxon>Poaceae</taxon>
        <taxon>BOP clade</taxon>
        <taxon>Oryzoideae</taxon>
        <taxon>Oryzeae</taxon>
        <taxon>Zizaniinae</taxon>
        <taxon>Zizania</taxon>
    </lineage>
</organism>
<accession>A0A8J5TFB8</accession>
<evidence type="ECO:0000313" key="2">
    <source>
        <dbReference type="Proteomes" id="UP000729402"/>
    </source>
</evidence>
<dbReference type="CDD" id="cd16448">
    <property type="entry name" value="RING-H2"/>
    <property type="match status" value="1"/>
</dbReference>
<protein>
    <submittedName>
        <fullName evidence="1">Uncharacterized protein</fullName>
    </submittedName>
</protein>